<organism evidence="2 3">
    <name type="scientific">Allokutzneria albata</name>
    <name type="common">Kibdelosporangium albatum</name>
    <dbReference type="NCBI Taxonomy" id="211114"/>
    <lineage>
        <taxon>Bacteria</taxon>
        <taxon>Bacillati</taxon>
        <taxon>Actinomycetota</taxon>
        <taxon>Actinomycetes</taxon>
        <taxon>Pseudonocardiales</taxon>
        <taxon>Pseudonocardiaceae</taxon>
        <taxon>Allokutzneria</taxon>
    </lineage>
</organism>
<protein>
    <recommendedName>
        <fullName evidence="4">Alpha amylase inhibitor</fullName>
    </recommendedName>
</protein>
<feature type="chain" id="PRO_5038377529" description="Alpha amylase inhibitor" evidence="1">
    <location>
        <begin position="30"/>
        <end position="105"/>
    </location>
</feature>
<reference evidence="2 3" key="1">
    <citation type="submission" date="2016-10" db="EMBL/GenBank/DDBJ databases">
        <authorList>
            <person name="de Groot N.N."/>
        </authorList>
    </citation>
    <scope>NUCLEOTIDE SEQUENCE [LARGE SCALE GENOMIC DNA]</scope>
    <source>
        <strain evidence="2 3">DSM 44149</strain>
    </source>
</reference>
<proteinExistence type="predicted"/>
<evidence type="ECO:0000256" key="1">
    <source>
        <dbReference type="SAM" id="SignalP"/>
    </source>
</evidence>
<dbReference type="EMBL" id="LT629701">
    <property type="protein sequence ID" value="SDN10969.1"/>
    <property type="molecule type" value="Genomic_DNA"/>
</dbReference>
<keyword evidence="1" id="KW-0732">Signal</keyword>
<evidence type="ECO:0000313" key="3">
    <source>
        <dbReference type="Proteomes" id="UP000183376"/>
    </source>
</evidence>
<sequence length="105" mass="10616">MISRKHAFAGVLGGTLLAASVLAPASAAAIPGCGETWHSTHVGVYRTCLQCAAAGQEYQRAGGGASRVGISCTAITGTGGHHDLGVCGRNGPITINGREFIQCHK</sequence>
<dbReference type="Proteomes" id="UP000183376">
    <property type="component" value="Chromosome I"/>
</dbReference>
<dbReference type="AlphaFoldDB" id="A0A1G9YP39"/>
<accession>A0A1G9YP39</accession>
<gene>
    <name evidence="2" type="ORF">SAMN04489726_4961</name>
</gene>
<feature type="signal peptide" evidence="1">
    <location>
        <begin position="1"/>
        <end position="29"/>
    </location>
</feature>
<name>A0A1G9YP39_ALLAB</name>
<dbReference type="RefSeq" id="WP_030427574.1">
    <property type="nucleotide sequence ID" value="NZ_JOEF01000002.1"/>
</dbReference>
<dbReference type="STRING" id="211114.SAMN04489726_4961"/>
<keyword evidence="3" id="KW-1185">Reference proteome</keyword>
<evidence type="ECO:0000313" key="2">
    <source>
        <dbReference type="EMBL" id="SDN10969.1"/>
    </source>
</evidence>
<evidence type="ECO:0008006" key="4">
    <source>
        <dbReference type="Google" id="ProtNLM"/>
    </source>
</evidence>